<dbReference type="Gene3D" id="3.40.50.2300">
    <property type="match status" value="1"/>
</dbReference>
<feature type="compositionally biased region" description="Gly residues" evidence="7">
    <location>
        <begin position="700"/>
        <end position="710"/>
    </location>
</feature>
<dbReference type="Gene3D" id="1.10.287.130">
    <property type="match status" value="1"/>
</dbReference>
<dbReference type="PANTHER" id="PTHR43047">
    <property type="entry name" value="TWO-COMPONENT HISTIDINE PROTEIN KINASE"/>
    <property type="match status" value="1"/>
</dbReference>
<evidence type="ECO:0000313" key="10">
    <source>
        <dbReference type="EMBL" id="KAL1585032.1"/>
    </source>
</evidence>
<dbReference type="AlphaFoldDB" id="A0AB34KLT9"/>
<feature type="domain" description="Histidine kinase" evidence="8">
    <location>
        <begin position="576"/>
        <end position="849"/>
    </location>
</feature>
<dbReference type="GO" id="GO:0005886">
    <property type="term" value="C:plasma membrane"/>
    <property type="evidence" value="ECO:0007669"/>
    <property type="project" value="TreeGrafter"/>
</dbReference>
<dbReference type="InterPro" id="IPR003661">
    <property type="entry name" value="HisK_dim/P_dom"/>
</dbReference>
<dbReference type="SMART" id="SM00387">
    <property type="entry name" value="HATPase_c"/>
    <property type="match status" value="1"/>
</dbReference>
<keyword evidence="11" id="KW-1185">Reference proteome</keyword>
<dbReference type="InterPro" id="IPR004358">
    <property type="entry name" value="Sig_transdc_His_kin-like_C"/>
</dbReference>
<feature type="modified residue" description="4-aspartylphosphate" evidence="6">
    <location>
        <position position="1155"/>
    </location>
</feature>
<feature type="compositionally biased region" description="Low complexity" evidence="7">
    <location>
        <begin position="364"/>
        <end position="375"/>
    </location>
</feature>
<dbReference type="PROSITE" id="PS50110">
    <property type="entry name" value="RESPONSE_REGULATORY"/>
    <property type="match status" value="1"/>
</dbReference>
<evidence type="ECO:0000259" key="9">
    <source>
        <dbReference type="PROSITE" id="PS50110"/>
    </source>
</evidence>
<dbReference type="Gene3D" id="3.30.565.10">
    <property type="entry name" value="Histidine kinase-like ATPase, C-terminal domain"/>
    <property type="match status" value="1"/>
</dbReference>
<keyword evidence="5" id="KW-0418">Kinase</keyword>
<feature type="compositionally biased region" description="Low complexity" evidence="7">
    <location>
        <begin position="1016"/>
        <end position="1038"/>
    </location>
</feature>
<evidence type="ECO:0000259" key="8">
    <source>
        <dbReference type="PROSITE" id="PS50109"/>
    </source>
</evidence>
<dbReference type="SUPFAM" id="SSF47384">
    <property type="entry name" value="Homodimeric domain of signal transducing histidine kinase"/>
    <property type="match status" value="1"/>
</dbReference>
<dbReference type="InterPro" id="IPR003018">
    <property type="entry name" value="GAF"/>
</dbReference>
<dbReference type="InterPro" id="IPR036890">
    <property type="entry name" value="HATPase_C_sf"/>
</dbReference>
<dbReference type="EC" id="2.7.13.3" evidence="2"/>
<dbReference type="InterPro" id="IPR001789">
    <property type="entry name" value="Sig_transdc_resp-reg_receiver"/>
</dbReference>
<feature type="region of interest" description="Disordered" evidence="7">
    <location>
        <begin position="353"/>
        <end position="407"/>
    </location>
</feature>
<dbReference type="InterPro" id="IPR036097">
    <property type="entry name" value="HisK_dim/P_sf"/>
</dbReference>
<dbReference type="PROSITE" id="PS50109">
    <property type="entry name" value="HIS_KIN"/>
    <property type="match status" value="1"/>
</dbReference>
<dbReference type="Pfam" id="PF00512">
    <property type="entry name" value="HisKA"/>
    <property type="match status" value="1"/>
</dbReference>
<feature type="region of interest" description="Disordered" evidence="7">
    <location>
        <begin position="696"/>
        <end position="718"/>
    </location>
</feature>
<dbReference type="PRINTS" id="PR00344">
    <property type="entry name" value="BCTRLSENSOR"/>
</dbReference>
<dbReference type="InterPro" id="IPR029016">
    <property type="entry name" value="GAF-like_dom_sf"/>
</dbReference>
<dbReference type="FunFam" id="3.30.450.40:FF:000083">
    <property type="entry name" value="Sensor histidine kinase/response regulator, putative (AFU_orthologue AFUA_4G00660)"/>
    <property type="match status" value="1"/>
</dbReference>
<accession>A0AB34KLT9</accession>
<evidence type="ECO:0000256" key="7">
    <source>
        <dbReference type="SAM" id="MobiDB-lite"/>
    </source>
</evidence>
<feature type="region of interest" description="Disordered" evidence="7">
    <location>
        <begin position="265"/>
        <end position="321"/>
    </location>
</feature>
<dbReference type="InterPro" id="IPR003594">
    <property type="entry name" value="HATPase_dom"/>
</dbReference>
<dbReference type="FunFam" id="1.10.287.130:FF:000023">
    <property type="entry name" value="Sensor histidine kinase/response regulator, putative"/>
    <property type="match status" value="1"/>
</dbReference>
<evidence type="ECO:0000256" key="1">
    <source>
        <dbReference type="ARBA" id="ARBA00000085"/>
    </source>
</evidence>
<feature type="domain" description="Response regulatory" evidence="9">
    <location>
        <begin position="1094"/>
        <end position="1225"/>
    </location>
</feature>
<dbReference type="Proteomes" id="UP000803884">
    <property type="component" value="Unassembled WGS sequence"/>
</dbReference>
<dbReference type="Pfam" id="PF02518">
    <property type="entry name" value="HATPase_c"/>
    <property type="match status" value="1"/>
</dbReference>
<protein>
    <recommendedName>
        <fullName evidence="2">histidine kinase</fullName>
        <ecNumber evidence="2">2.7.13.3</ecNumber>
    </recommendedName>
</protein>
<evidence type="ECO:0000256" key="3">
    <source>
        <dbReference type="ARBA" id="ARBA00022553"/>
    </source>
</evidence>
<evidence type="ECO:0000313" key="11">
    <source>
        <dbReference type="Proteomes" id="UP000803884"/>
    </source>
</evidence>
<dbReference type="GeneID" id="96007584"/>
<dbReference type="EMBL" id="JAAQHG020000022">
    <property type="protein sequence ID" value="KAL1585032.1"/>
    <property type="molecule type" value="Genomic_DNA"/>
</dbReference>
<dbReference type="CDD" id="cd00082">
    <property type="entry name" value="HisKA"/>
    <property type="match status" value="1"/>
</dbReference>
<dbReference type="InterPro" id="IPR011006">
    <property type="entry name" value="CheY-like_superfamily"/>
</dbReference>
<dbReference type="InterPro" id="IPR005467">
    <property type="entry name" value="His_kinase_dom"/>
</dbReference>
<dbReference type="SUPFAM" id="SSF52172">
    <property type="entry name" value="CheY-like"/>
    <property type="match status" value="1"/>
</dbReference>
<dbReference type="GO" id="GO:0000155">
    <property type="term" value="F:phosphorelay sensor kinase activity"/>
    <property type="evidence" value="ECO:0007669"/>
    <property type="project" value="InterPro"/>
</dbReference>
<feature type="compositionally biased region" description="Basic and acidic residues" evidence="7">
    <location>
        <begin position="467"/>
        <end position="486"/>
    </location>
</feature>
<dbReference type="SUPFAM" id="SSF55874">
    <property type="entry name" value="ATPase domain of HSP90 chaperone/DNA topoisomerase II/histidine kinase"/>
    <property type="match status" value="1"/>
</dbReference>
<dbReference type="SMART" id="SM00448">
    <property type="entry name" value="REC"/>
    <property type="match status" value="1"/>
</dbReference>
<feature type="region of interest" description="Disordered" evidence="7">
    <location>
        <begin position="1007"/>
        <end position="1055"/>
    </location>
</feature>
<feature type="compositionally biased region" description="Polar residues" evidence="7">
    <location>
        <begin position="396"/>
        <end position="406"/>
    </location>
</feature>
<gene>
    <name evidence="10" type="ORF">WHR41_06141</name>
</gene>
<dbReference type="Pfam" id="PF01590">
    <property type="entry name" value="GAF"/>
    <property type="match status" value="1"/>
</dbReference>
<evidence type="ECO:0000256" key="2">
    <source>
        <dbReference type="ARBA" id="ARBA00012438"/>
    </source>
</evidence>
<feature type="region of interest" description="Disordered" evidence="7">
    <location>
        <begin position="452"/>
        <end position="487"/>
    </location>
</feature>
<proteinExistence type="predicted"/>
<dbReference type="SMART" id="SM00388">
    <property type="entry name" value="HisKA"/>
    <property type="match status" value="1"/>
</dbReference>
<keyword evidence="3 6" id="KW-0597">Phosphoprotein</keyword>
<dbReference type="Pfam" id="PF00072">
    <property type="entry name" value="Response_reg"/>
    <property type="match status" value="1"/>
</dbReference>
<keyword evidence="4" id="KW-0808">Transferase</keyword>
<organism evidence="10 11">
    <name type="scientific">Cladosporium halotolerans</name>
    <dbReference type="NCBI Taxonomy" id="1052096"/>
    <lineage>
        <taxon>Eukaryota</taxon>
        <taxon>Fungi</taxon>
        <taxon>Dikarya</taxon>
        <taxon>Ascomycota</taxon>
        <taxon>Pezizomycotina</taxon>
        <taxon>Dothideomycetes</taxon>
        <taxon>Dothideomycetidae</taxon>
        <taxon>Cladosporiales</taxon>
        <taxon>Cladosporiaceae</taxon>
        <taxon>Cladosporium</taxon>
    </lineage>
</organism>
<comment type="caution">
    <text evidence="10">The sequence shown here is derived from an EMBL/GenBank/DDBJ whole genome shotgun (WGS) entry which is preliminary data.</text>
</comment>
<name>A0AB34KLT9_9PEZI</name>
<reference evidence="10 11" key="1">
    <citation type="journal article" date="2020" name="Microbiol. Resour. Announc.">
        <title>Draft Genome Sequence of a Cladosporium Species Isolated from the Mesophotic Ascidian Didemnum maculosum.</title>
        <authorList>
            <person name="Gioti A."/>
            <person name="Siaperas R."/>
            <person name="Nikolaivits E."/>
            <person name="Le Goff G."/>
            <person name="Ouazzani J."/>
            <person name="Kotoulas G."/>
            <person name="Topakas E."/>
        </authorList>
    </citation>
    <scope>NUCLEOTIDE SEQUENCE [LARGE SCALE GENOMIC DNA]</scope>
    <source>
        <strain evidence="10 11">TM138-S3</strain>
    </source>
</reference>
<sequence>MAPGLSPQARLSLEEREVHRIYQPWLSSHGSSLNVASHVESLAQDYLHEQGYQPRSSRDKALTAFAQIIALRLDVKRCMISLIDSTKQYILAEATRSVSIASSRAAEDDELWLGSTILSRPDALCEHSMINTCTAVDDNGQTLTAKGLIISDCRLDERFKDRPYVVSEPGVRFYAGVPIYSRNGYMIGVCAVSDVTPRASLKVEELRLLQETSQSVIEHLEWARDRVDRFKGERIVRGMASFIEGCASIRDEPGTTEATLTKAAPKAARVSNDQTHPPQRPPLVSRNSGRRQSSRQQSTVNAKLRASQDVPASKAEKGDSMSRMFARAAEILRQSTLADGAVIFGATATSGRASHMSAPFTTDSSQGSASVSESSNTSPSGDAASTTGSDSERWETNTSDSDSTPTARPCKILAFSIADDQARADVENGSALTLGTLEKYFSLFPKGKTFSFTEQGSGVSSEDDSGASDRENMRQPEKEGDGESTVRARIRKRRMDHKELLKKIPGAKTVVFIPLYDHSEERLMAGCFLWTSVTGRMMSLDADLSYLRAFANCIISEVVRVNMQRNEAAKTTFIASMSHELRSPLHGILGAAEFLSDTASDAYQSGLITSIVTCGRTLLDTLNHVLDYSKINKLGRAQMRRHAKQNKLVNLASDSSLESLSMTGDIDLGILVEEVAEAVSAGHAFKKLPIAGSVGQTGAQTGGSPKGDGSTGPPAQGEVSLLLDVSPRRSWNIRTQPGALRRIIMNLLGNALKYTSHGFVAVSLRAQEVPNSSKINAIIRVTDSGKGMSEQFQQDRMFVPFSQEDPFQPGTGLGLSIVKSIVDSLGGTMEVKSQQGVGTEIDVHLSLTPAAESISNSPEDEICLLGEKTHGRHLVLLDPDPPRAATHHIARLEETIYETCKSWFGMRVSRSQYMNRDDADIYIYSEPPPLNELIERNRRALKDSWPGRRRPIIIIYMSAEEAISISRDQQKTLNELGSIVEVIPQPCGPRKLAKVINICLRRAEEAQDDAYCGGEDSTPSTTIPTPATTTPATNTPADLPTPPPSDPVSSEPTDLVKSMSAAVSYPSPPPFDPTTPPLQSLDSHLDPAARASLHVLLVDDNKINRQLLVMFMKKHKFSYSEAENGQEALDAYKASCLPGPHSDSPGRRFDFVLMDISMPVMDGMESTRRIREFEKENGLGRAHVIALTGLASAQAQQEAEVAGIDVFLPKPVKFGELKKLLTAGAQKGAGGEK</sequence>
<dbReference type="CDD" id="cd17546">
    <property type="entry name" value="REC_hyHK_CKI1_RcsC-like"/>
    <property type="match status" value="1"/>
</dbReference>
<evidence type="ECO:0000256" key="4">
    <source>
        <dbReference type="ARBA" id="ARBA00022679"/>
    </source>
</evidence>
<dbReference type="SUPFAM" id="SSF55781">
    <property type="entry name" value="GAF domain-like"/>
    <property type="match status" value="1"/>
</dbReference>
<dbReference type="Gene3D" id="3.30.450.40">
    <property type="match status" value="1"/>
</dbReference>
<evidence type="ECO:0000256" key="6">
    <source>
        <dbReference type="PROSITE-ProRule" id="PRU00169"/>
    </source>
</evidence>
<dbReference type="PANTHER" id="PTHR43047:SF72">
    <property type="entry name" value="OSMOSENSING HISTIDINE PROTEIN KINASE SLN1"/>
    <property type="match status" value="1"/>
</dbReference>
<evidence type="ECO:0000256" key="5">
    <source>
        <dbReference type="ARBA" id="ARBA00022777"/>
    </source>
</evidence>
<dbReference type="RefSeq" id="XP_069228138.1">
    <property type="nucleotide sequence ID" value="XM_069374746.1"/>
</dbReference>
<feature type="compositionally biased region" description="Polar residues" evidence="7">
    <location>
        <begin position="376"/>
        <end position="389"/>
    </location>
</feature>
<dbReference type="GO" id="GO:0009927">
    <property type="term" value="F:histidine phosphotransfer kinase activity"/>
    <property type="evidence" value="ECO:0007669"/>
    <property type="project" value="TreeGrafter"/>
</dbReference>
<comment type="catalytic activity">
    <reaction evidence="1">
        <text>ATP + protein L-histidine = ADP + protein N-phospho-L-histidine.</text>
        <dbReference type="EC" id="2.7.13.3"/>
    </reaction>
</comment>